<evidence type="ECO:0000256" key="1">
    <source>
        <dbReference type="SAM" id="SignalP"/>
    </source>
</evidence>
<dbReference type="RefSeq" id="WP_106893757.1">
    <property type="nucleotide sequence ID" value="NZ_CP027860.1"/>
</dbReference>
<sequence length="174" mass="18321">MLRRQFIAQTGLLAAVAVPTASVAAHAGLEMLSASNEWTLLSASGGGQCGPSHACQQGTVQILVEPQYSVAGLNATARLWFQTDHGQAAIELASFAVNGNSQRFRFVADAERLFALEGETSAEDPKAQCLLAENGLGHLGVGQHWLVLHAKGASPTHPEADSVLARVRLQVQTV</sequence>
<evidence type="ECO:0000313" key="3">
    <source>
        <dbReference type="Proteomes" id="UP000241074"/>
    </source>
</evidence>
<dbReference type="Proteomes" id="UP000241074">
    <property type="component" value="Chromosome"/>
</dbReference>
<evidence type="ECO:0000313" key="2">
    <source>
        <dbReference type="EMBL" id="AVP99838.1"/>
    </source>
</evidence>
<feature type="chain" id="PRO_5015169618" evidence="1">
    <location>
        <begin position="28"/>
        <end position="174"/>
    </location>
</feature>
<dbReference type="AlphaFoldDB" id="A0A2P1PYB8"/>
<keyword evidence="3" id="KW-1185">Reference proteome</keyword>
<accession>A0A2P1PYB8</accession>
<reference evidence="2 3" key="2">
    <citation type="submission" date="2018-03" db="EMBL/GenBank/DDBJ databases">
        <authorList>
            <person name="Keele B.F."/>
        </authorList>
    </citation>
    <scope>NUCLEOTIDE SEQUENCE [LARGE SCALE GENOMIC DNA]</scope>
    <source>
        <strain evidence="2 3">D13</strain>
    </source>
</reference>
<proteinExistence type="predicted"/>
<protein>
    <submittedName>
        <fullName evidence="2">Uncharacterized protein</fullName>
    </submittedName>
</protein>
<feature type="signal peptide" evidence="1">
    <location>
        <begin position="1"/>
        <end position="27"/>
    </location>
</feature>
<organism evidence="2 3">
    <name type="scientific">Ahniella affigens</name>
    <dbReference type="NCBI Taxonomy" id="2021234"/>
    <lineage>
        <taxon>Bacteria</taxon>
        <taxon>Pseudomonadati</taxon>
        <taxon>Pseudomonadota</taxon>
        <taxon>Gammaproteobacteria</taxon>
        <taxon>Lysobacterales</taxon>
        <taxon>Rhodanobacteraceae</taxon>
        <taxon>Ahniella</taxon>
    </lineage>
</organism>
<name>A0A2P1PYB8_9GAMM</name>
<dbReference type="KEGG" id="xba:C7S18_22845"/>
<keyword evidence="1" id="KW-0732">Signal</keyword>
<gene>
    <name evidence="2" type="ORF">C7S18_22845</name>
</gene>
<reference evidence="2 3" key="1">
    <citation type="submission" date="2018-03" db="EMBL/GenBank/DDBJ databases">
        <title>Ahniella affigens gen. nov., sp. nov., a gammaproteobacterium isolated from sandy soil near a stream.</title>
        <authorList>
            <person name="Ko Y."/>
            <person name="Kim J.-H."/>
        </authorList>
    </citation>
    <scope>NUCLEOTIDE SEQUENCE [LARGE SCALE GENOMIC DNA]</scope>
    <source>
        <strain evidence="2 3">D13</strain>
    </source>
</reference>
<dbReference type="EMBL" id="CP027860">
    <property type="protein sequence ID" value="AVP99838.1"/>
    <property type="molecule type" value="Genomic_DNA"/>
</dbReference>